<gene>
    <name evidence="3" type="ORF">BO88DRAFT_344815</name>
</gene>
<dbReference type="GO" id="GO:0004523">
    <property type="term" value="F:RNA-DNA hybrid ribonuclease activity"/>
    <property type="evidence" value="ECO:0007669"/>
    <property type="project" value="InterPro"/>
</dbReference>
<dbReference type="Gene3D" id="3.30.420.10">
    <property type="entry name" value="Ribonuclease H-like superfamily/Ribonuclease H"/>
    <property type="match status" value="1"/>
</dbReference>
<dbReference type="AlphaFoldDB" id="A0A319BVM2"/>
<evidence type="ECO:0000313" key="3">
    <source>
        <dbReference type="EMBL" id="PYH67178.1"/>
    </source>
</evidence>
<dbReference type="InterPro" id="IPR036397">
    <property type="entry name" value="RNaseH_sf"/>
</dbReference>
<accession>A0A319BVM2</accession>
<evidence type="ECO:0000256" key="1">
    <source>
        <dbReference type="SAM" id="MobiDB-lite"/>
    </source>
</evidence>
<feature type="domain" description="RNase H type-1" evidence="2">
    <location>
        <begin position="1"/>
        <end position="126"/>
    </location>
</feature>
<organism evidence="3 4">
    <name type="scientific">Aspergillus vadensis (strain CBS 113365 / IMI 142717 / IBT 24658)</name>
    <dbReference type="NCBI Taxonomy" id="1448311"/>
    <lineage>
        <taxon>Eukaryota</taxon>
        <taxon>Fungi</taxon>
        <taxon>Dikarya</taxon>
        <taxon>Ascomycota</taxon>
        <taxon>Pezizomycotina</taxon>
        <taxon>Eurotiomycetes</taxon>
        <taxon>Eurotiomycetidae</taxon>
        <taxon>Eurotiales</taxon>
        <taxon>Aspergillaceae</taxon>
        <taxon>Aspergillus</taxon>
        <taxon>Aspergillus subgen. Circumdati</taxon>
    </lineage>
</organism>
<dbReference type="PROSITE" id="PS50879">
    <property type="entry name" value="RNASE_H_1"/>
    <property type="match status" value="1"/>
</dbReference>
<dbReference type="OrthoDB" id="4509585at2759"/>
<sequence length="141" mass="14962">MNSGIFVASLKTGCTSPGSSLAPQPAEGEQSEATVYAAELQGILLALIIILCRPIQHAIIFTDNQAALRALQIPGRQSGQYILETVLVALEKARQRKLIIRFRWIPSHRGIDGNEQADTAAAKEAQDGGRSAPGVTGGQKS</sequence>
<dbReference type="CDD" id="cd09276">
    <property type="entry name" value="Rnase_HI_RT_non_LTR"/>
    <property type="match status" value="1"/>
</dbReference>
<dbReference type="InterPro" id="IPR002156">
    <property type="entry name" value="RNaseH_domain"/>
</dbReference>
<dbReference type="SUPFAM" id="SSF53098">
    <property type="entry name" value="Ribonuclease H-like"/>
    <property type="match status" value="1"/>
</dbReference>
<keyword evidence="4" id="KW-1185">Reference proteome</keyword>
<dbReference type="InterPro" id="IPR012337">
    <property type="entry name" value="RNaseH-like_sf"/>
</dbReference>
<name>A0A319BVM2_ASPVC</name>
<dbReference type="EMBL" id="KZ821631">
    <property type="protein sequence ID" value="PYH67178.1"/>
    <property type="molecule type" value="Genomic_DNA"/>
</dbReference>
<dbReference type="RefSeq" id="XP_025560972.1">
    <property type="nucleotide sequence ID" value="XM_025703253.1"/>
</dbReference>
<proteinExistence type="predicted"/>
<dbReference type="GeneID" id="37207845"/>
<feature type="region of interest" description="Disordered" evidence="1">
    <location>
        <begin position="113"/>
        <end position="141"/>
    </location>
</feature>
<dbReference type="Pfam" id="PF00075">
    <property type="entry name" value="RNase_H"/>
    <property type="match status" value="1"/>
</dbReference>
<protein>
    <recommendedName>
        <fullName evidence="2">RNase H type-1 domain-containing protein</fullName>
    </recommendedName>
</protein>
<evidence type="ECO:0000313" key="4">
    <source>
        <dbReference type="Proteomes" id="UP000248405"/>
    </source>
</evidence>
<reference evidence="3" key="1">
    <citation type="submission" date="2016-12" db="EMBL/GenBank/DDBJ databases">
        <title>The genomes of Aspergillus section Nigri reveals drivers in fungal speciation.</title>
        <authorList>
            <consortium name="DOE Joint Genome Institute"/>
            <person name="Vesth T.C."/>
            <person name="Nybo J."/>
            <person name="Theobald S."/>
            <person name="Brandl J."/>
            <person name="Frisvad J.C."/>
            <person name="Nielsen K.F."/>
            <person name="Lyhne E.K."/>
            <person name="Kogle M.E."/>
            <person name="Kuo A."/>
            <person name="Riley R."/>
            <person name="Clum A."/>
            <person name="Nolan M."/>
            <person name="Lipzen A."/>
            <person name="Salamov A."/>
            <person name="Henrissat B."/>
            <person name="Wiebenga A."/>
            <person name="De Vries R.P."/>
            <person name="Grigoriev I.V."/>
            <person name="Mortensen U.H."/>
            <person name="Andersen M.R."/>
            <person name="Baker S.E."/>
        </authorList>
    </citation>
    <scope>NUCLEOTIDE SEQUENCE [LARGE SCALE GENOMIC DNA]</scope>
    <source>
        <strain evidence="3">CBS 113365</strain>
    </source>
</reference>
<dbReference type="Proteomes" id="UP000248405">
    <property type="component" value="Unassembled WGS sequence"/>
</dbReference>
<evidence type="ECO:0000259" key="2">
    <source>
        <dbReference type="PROSITE" id="PS50879"/>
    </source>
</evidence>
<dbReference type="GO" id="GO:0003676">
    <property type="term" value="F:nucleic acid binding"/>
    <property type="evidence" value="ECO:0007669"/>
    <property type="project" value="InterPro"/>
</dbReference>